<evidence type="ECO:0000313" key="3">
    <source>
        <dbReference type="Proteomes" id="UP000050794"/>
    </source>
</evidence>
<protein>
    <submittedName>
        <fullName evidence="4">FMRFamide receptor</fullName>
    </submittedName>
</protein>
<evidence type="ECO:0000313" key="4">
    <source>
        <dbReference type="WBParaSite" id="TCNE_0000118101-mRNA-1"/>
    </source>
</evidence>
<keyword evidence="3" id="KW-1185">Reference proteome</keyword>
<reference evidence="2 3" key="2">
    <citation type="submission" date="2018-11" db="EMBL/GenBank/DDBJ databases">
        <authorList>
            <consortium name="Pathogen Informatics"/>
        </authorList>
    </citation>
    <scope>NUCLEOTIDE SEQUENCE [LARGE SCALE GENOMIC DNA]</scope>
</reference>
<evidence type="ECO:0000313" key="2">
    <source>
        <dbReference type="EMBL" id="VDM25638.1"/>
    </source>
</evidence>
<dbReference type="Proteomes" id="UP000050794">
    <property type="component" value="Unassembled WGS sequence"/>
</dbReference>
<feature type="transmembrane region" description="Helical" evidence="1">
    <location>
        <begin position="70"/>
        <end position="89"/>
    </location>
</feature>
<organism evidence="3 4">
    <name type="scientific">Toxocara canis</name>
    <name type="common">Canine roundworm</name>
    <dbReference type="NCBI Taxonomy" id="6265"/>
    <lineage>
        <taxon>Eukaryota</taxon>
        <taxon>Metazoa</taxon>
        <taxon>Ecdysozoa</taxon>
        <taxon>Nematoda</taxon>
        <taxon>Chromadorea</taxon>
        <taxon>Rhabditida</taxon>
        <taxon>Spirurina</taxon>
        <taxon>Ascaridomorpha</taxon>
        <taxon>Ascaridoidea</taxon>
        <taxon>Toxocaridae</taxon>
        <taxon>Toxocara</taxon>
    </lineage>
</organism>
<keyword evidence="1" id="KW-0472">Membrane</keyword>
<dbReference type="WBParaSite" id="TCNE_0000118101-mRNA-1">
    <property type="protein sequence ID" value="TCNE_0000118101-mRNA-1"/>
    <property type="gene ID" value="TCNE_0000118101"/>
</dbReference>
<sequence>MKYSALDSKDEQRSTIGFGSDLFGAPTVKKVVIGCWQRAKYIATIPSWASDFMPMSVVSCNEESEIGGTIGLYVGATLLTVAETIVFFIEKRTRKLFIKPSEI</sequence>
<accession>A0A183TY62</accession>
<name>A0A183TY62_TOXCA</name>
<gene>
    <name evidence="2" type="ORF">TCNE_LOCUS1182</name>
</gene>
<dbReference type="Gene3D" id="1.10.287.770">
    <property type="entry name" value="YojJ-like"/>
    <property type="match status" value="1"/>
</dbReference>
<proteinExistence type="predicted"/>
<dbReference type="EMBL" id="UYWY01000798">
    <property type="protein sequence ID" value="VDM25638.1"/>
    <property type="molecule type" value="Genomic_DNA"/>
</dbReference>
<reference evidence="4" key="1">
    <citation type="submission" date="2016-06" db="UniProtKB">
        <authorList>
            <consortium name="WormBaseParasite"/>
        </authorList>
    </citation>
    <scope>IDENTIFICATION</scope>
</reference>
<keyword evidence="1" id="KW-1133">Transmembrane helix</keyword>
<evidence type="ECO:0000256" key="1">
    <source>
        <dbReference type="SAM" id="Phobius"/>
    </source>
</evidence>
<dbReference type="AlphaFoldDB" id="A0A183TY62"/>
<keyword evidence="1" id="KW-0812">Transmembrane</keyword>